<evidence type="ECO:0000256" key="1">
    <source>
        <dbReference type="ARBA" id="ARBA00004409"/>
    </source>
</evidence>
<comment type="subcellular location">
    <subcellularLocation>
        <location evidence="1">Golgi apparatus membrane</location>
        <topology evidence="1">Single-pass type IV membrane protein</topology>
    </subcellularLocation>
</comment>
<evidence type="ECO:0000313" key="15">
    <source>
        <dbReference type="Proteomes" id="UP001165289"/>
    </source>
</evidence>
<feature type="domain" description="Cux N-terminal" evidence="13">
    <location>
        <begin position="5"/>
        <end position="111"/>
    </location>
</feature>
<keyword evidence="6 11" id="KW-1133">Transmembrane helix</keyword>
<dbReference type="PANTHER" id="PTHR14043">
    <property type="entry name" value="CCAAT DISPLACEMENT PROTEIN-RELATED"/>
    <property type="match status" value="1"/>
</dbReference>
<evidence type="ECO:0000256" key="2">
    <source>
        <dbReference type="ARBA" id="ARBA00006415"/>
    </source>
</evidence>
<dbReference type="Proteomes" id="UP001165289">
    <property type="component" value="Unassembled WGS sequence"/>
</dbReference>
<protein>
    <recommendedName>
        <fullName evidence="3">Protein CASP</fullName>
    </recommendedName>
</protein>
<reference evidence="14 15" key="1">
    <citation type="journal article" date="2023" name="BMC Biol.">
        <title>The compact genome of the sponge Oopsacas minuta (Hexactinellida) is lacking key metazoan core genes.</title>
        <authorList>
            <person name="Santini S."/>
            <person name="Schenkelaars Q."/>
            <person name="Jourda C."/>
            <person name="Duchesne M."/>
            <person name="Belahbib H."/>
            <person name="Rocher C."/>
            <person name="Selva M."/>
            <person name="Riesgo A."/>
            <person name="Vervoort M."/>
            <person name="Leys S.P."/>
            <person name="Kodjabachian L."/>
            <person name="Le Bivic A."/>
            <person name="Borchiellini C."/>
            <person name="Claverie J.M."/>
            <person name="Renard E."/>
        </authorList>
    </citation>
    <scope>NUCLEOTIDE SEQUENCE [LARGE SCALE GENOMIC DNA]</scope>
    <source>
        <strain evidence="14">SPO-2</strain>
    </source>
</reference>
<gene>
    <name evidence="14" type="ORF">LOD99_8858</name>
</gene>
<dbReference type="InterPro" id="IPR012955">
    <property type="entry name" value="CASP_C"/>
</dbReference>
<evidence type="ECO:0000256" key="9">
    <source>
        <dbReference type="ARBA" id="ARBA00023136"/>
    </source>
</evidence>
<evidence type="ECO:0000256" key="3">
    <source>
        <dbReference type="ARBA" id="ARBA00018691"/>
    </source>
</evidence>
<feature type="coiled-coil region" evidence="10">
    <location>
        <begin position="172"/>
        <end position="276"/>
    </location>
</feature>
<sequence>MISSDVKEGYEKWKAIKFADVKQTLQAKCNEVANLQEESEASRKRLIEMSREFKRTTDESVRNQVAPLMKYFQKEIDSLLHRSKTGESCLLELLQNFVPLPSPDKLISALFHTIDALKEDVKTRDRTILQLKVKTEELEDLNSKAFTQRWEERENNLRFEVAENENILKDEILLHQNEISKLKETIEKMNNSREQAGQEIIDLRNKHELELTARGQEVELLLNDQEKLQNQLGNALAKNDASLDHNIAFQPQNKLVSELEQDLICKENEIDLLSRKIIGNEQLLSDNNKTHTNQISDLNTQILRFKNRVFELENLLKNQEDYHEIKQELSTLKMIEFGSSKEDEVSNSAEKLLATKNKQLQTQCTKLRTENGRLNDESQNLELSLQNANTKITKYEKQIEQLEQDIIRLQQLLPPRPEVEGISTPANTDLYLSSNDFLTELVQNQQIQQSTSNEKDHGLISILLSQRERLKEKHLALQHDFDTVKHQSNELQIRISTLEHDNMRLYEKIRFLQSYPHTSQSHILPDKSLQRYSHDYESKLDPFTAFNRKEIFSRYSRMPGTDRAIFNIGKVILSNRITRRLALFYLLIVHILLFVGIYFYTTYEMCRVNAYAECLRSFEEHMQVHHSAQ</sequence>
<feature type="coiled-coil region" evidence="10">
    <location>
        <begin position="18"/>
        <end position="52"/>
    </location>
</feature>
<keyword evidence="5 11" id="KW-0812">Transmembrane</keyword>
<dbReference type="Pfam" id="PF08172">
    <property type="entry name" value="CASP_C"/>
    <property type="match status" value="1"/>
</dbReference>
<evidence type="ECO:0000313" key="14">
    <source>
        <dbReference type="EMBL" id="KAI6647121.1"/>
    </source>
</evidence>
<evidence type="ECO:0000259" key="12">
    <source>
        <dbReference type="Pfam" id="PF08172"/>
    </source>
</evidence>
<proteinExistence type="inferred from homology"/>
<evidence type="ECO:0000256" key="6">
    <source>
        <dbReference type="ARBA" id="ARBA00022989"/>
    </source>
</evidence>
<organism evidence="14 15">
    <name type="scientific">Oopsacas minuta</name>
    <dbReference type="NCBI Taxonomy" id="111878"/>
    <lineage>
        <taxon>Eukaryota</taxon>
        <taxon>Metazoa</taxon>
        <taxon>Porifera</taxon>
        <taxon>Hexactinellida</taxon>
        <taxon>Hexasterophora</taxon>
        <taxon>Lyssacinosida</taxon>
        <taxon>Leucopsacidae</taxon>
        <taxon>Oopsacas</taxon>
    </lineage>
</organism>
<name>A0AAV7JEK7_9METZ</name>
<keyword evidence="9 11" id="KW-0472">Membrane</keyword>
<dbReference type="PANTHER" id="PTHR14043:SF2">
    <property type="entry name" value="HOMEOBOX PROTEIN CUT"/>
    <property type="match status" value="1"/>
</dbReference>
<evidence type="ECO:0000256" key="7">
    <source>
        <dbReference type="ARBA" id="ARBA00023034"/>
    </source>
</evidence>
<keyword evidence="7" id="KW-0333">Golgi apparatus</keyword>
<dbReference type="InterPro" id="IPR057476">
    <property type="entry name" value="Cux_N"/>
</dbReference>
<dbReference type="EMBL" id="JAKMXF010000345">
    <property type="protein sequence ID" value="KAI6647121.1"/>
    <property type="molecule type" value="Genomic_DNA"/>
</dbReference>
<dbReference type="Pfam" id="PF25398">
    <property type="entry name" value="CUX1_N"/>
    <property type="match status" value="1"/>
</dbReference>
<evidence type="ECO:0000256" key="8">
    <source>
        <dbReference type="ARBA" id="ARBA00023054"/>
    </source>
</evidence>
<accession>A0AAV7JEK7</accession>
<evidence type="ECO:0000256" key="11">
    <source>
        <dbReference type="SAM" id="Phobius"/>
    </source>
</evidence>
<dbReference type="AlphaFoldDB" id="A0AAV7JEK7"/>
<feature type="transmembrane region" description="Helical" evidence="11">
    <location>
        <begin position="582"/>
        <end position="601"/>
    </location>
</feature>
<evidence type="ECO:0000259" key="13">
    <source>
        <dbReference type="Pfam" id="PF25398"/>
    </source>
</evidence>
<keyword evidence="15" id="KW-1185">Reference proteome</keyword>
<keyword evidence="4" id="KW-0813">Transport</keyword>
<evidence type="ECO:0000256" key="10">
    <source>
        <dbReference type="SAM" id="Coils"/>
    </source>
</evidence>
<dbReference type="GO" id="GO:0000139">
    <property type="term" value="C:Golgi membrane"/>
    <property type="evidence" value="ECO:0007669"/>
    <property type="project" value="UniProtKB-SubCell"/>
</dbReference>
<dbReference type="GO" id="GO:0006891">
    <property type="term" value="P:intra-Golgi vesicle-mediated transport"/>
    <property type="evidence" value="ECO:0007669"/>
    <property type="project" value="InterPro"/>
</dbReference>
<evidence type="ECO:0000256" key="4">
    <source>
        <dbReference type="ARBA" id="ARBA00022448"/>
    </source>
</evidence>
<feature type="domain" description="CASP C-terminal" evidence="12">
    <location>
        <begin position="380"/>
        <end position="601"/>
    </location>
</feature>
<keyword evidence="8 10" id="KW-0175">Coiled coil</keyword>
<feature type="coiled-coil region" evidence="10">
    <location>
        <begin position="357"/>
        <end position="412"/>
    </location>
</feature>
<comment type="caution">
    <text evidence="14">The sequence shown here is derived from an EMBL/GenBank/DDBJ whole genome shotgun (WGS) entry which is preliminary data.</text>
</comment>
<comment type="similarity">
    <text evidence="2">Belongs to the CASP family.</text>
</comment>
<evidence type="ECO:0000256" key="5">
    <source>
        <dbReference type="ARBA" id="ARBA00022692"/>
    </source>
</evidence>